<protein>
    <submittedName>
        <fullName evidence="1">Uncharacterized protein</fullName>
    </submittedName>
</protein>
<dbReference type="EMBL" id="KV453939">
    <property type="protein sequence ID" value="ODV71616.1"/>
    <property type="molecule type" value="Genomic_DNA"/>
</dbReference>
<dbReference type="GeneID" id="30990086"/>
<dbReference type="Proteomes" id="UP000094389">
    <property type="component" value="Unassembled WGS sequence"/>
</dbReference>
<reference evidence="1 2" key="1">
    <citation type="journal article" date="2016" name="Proc. Natl. Acad. Sci. U.S.A.">
        <title>Comparative genomics of biotechnologically important yeasts.</title>
        <authorList>
            <person name="Riley R."/>
            <person name="Haridas S."/>
            <person name="Wolfe K.H."/>
            <person name="Lopes M.R."/>
            <person name="Hittinger C.T."/>
            <person name="Goeker M."/>
            <person name="Salamov A.A."/>
            <person name="Wisecaver J.H."/>
            <person name="Long T.M."/>
            <person name="Calvey C.H."/>
            <person name="Aerts A.L."/>
            <person name="Barry K.W."/>
            <person name="Choi C."/>
            <person name="Clum A."/>
            <person name="Coughlan A.Y."/>
            <person name="Deshpande S."/>
            <person name="Douglass A.P."/>
            <person name="Hanson S.J."/>
            <person name="Klenk H.-P."/>
            <person name="LaButti K.M."/>
            <person name="Lapidus A."/>
            <person name="Lindquist E.A."/>
            <person name="Lipzen A.M."/>
            <person name="Meier-Kolthoff J.P."/>
            <person name="Ohm R.A."/>
            <person name="Otillar R.P."/>
            <person name="Pangilinan J.L."/>
            <person name="Peng Y."/>
            <person name="Rokas A."/>
            <person name="Rosa C.A."/>
            <person name="Scheuner C."/>
            <person name="Sibirny A.A."/>
            <person name="Slot J.C."/>
            <person name="Stielow J.B."/>
            <person name="Sun H."/>
            <person name="Kurtzman C.P."/>
            <person name="Blackwell M."/>
            <person name="Grigoriev I.V."/>
            <person name="Jeffries T.W."/>
        </authorList>
    </citation>
    <scope>NUCLEOTIDE SEQUENCE [LARGE SCALE GENOMIC DNA]</scope>
    <source>
        <strain evidence="2">ATCC 18201 / CBS 1600 / BCRC 20928 / JCM 3617 / NBRC 0987 / NRRL Y-1542</strain>
    </source>
</reference>
<accession>A0A1E4RWI8</accession>
<organism evidence="1 2">
    <name type="scientific">Cyberlindnera jadinii (strain ATCC 18201 / CBS 1600 / BCRC 20928 / JCM 3617 / NBRC 0987 / NRRL Y-1542)</name>
    <name type="common">Torula yeast</name>
    <name type="synonym">Candida utilis</name>
    <dbReference type="NCBI Taxonomy" id="983966"/>
    <lineage>
        <taxon>Eukaryota</taxon>
        <taxon>Fungi</taxon>
        <taxon>Dikarya</taxon>
        <taxon>Ascomycota</taxon>
        <taxon>Saccharomycotina</taxon>
        <taxon>Saccharomycetes</taxon>
        <taxon>Phaffomycetales</taxon>
        <taxon>Phaffomycetaceae</taxon>
        <taxon>Cyberlindnera</taxon>
    </lineage>
</organism>
<dbReference type="AlphaFoldDB" id="A0A1E4RWI8"/>
<gene>
    <name evidence="1" type="ORF">CYBJADRAFT_169249</name>
</gene>
<evidence type="ECO:0000313" key="2">
    <source>
        <dbReference type="Proteomes" id="UP000094389"/>
    </source>
</evidence>
<proteinExistence type="predicted"/>
<evidence type="ECO:0000313" key="1">
    <source>
        <dbReference type="EMBL" id="ODV71616.1"/>
    </source>
</evidence>
<sequence>MTSLNDRIADTMVKLKLYDNWTDETNQQVRQEREFWYLETIKITSEDTGHVNEQFVQNLDDHFYELGLEIGSAFNGQELPVELYRFNETLARLFTNRDGLGATMMGTVSETSQKSFDVEGLHDGVQYGVDSTLVVKSISKVLLLKLKKLRELIGSKDLSHMELRLLDSILVQNLSHRMLKPYHDLLFKRASYHLTKLY</sequence>
<dbReference type="RefSeq" id="XP_020068655.1">
    <property type="nucleotide sequence ID" value="XM_020215690.1"/>
</dbReference>
<name>A0A1E4RWI8_CYBJN</name>
<keyword evidence="2" id="KW-1185">Reference proteome</keyword>